<comment type="caution">
    <text evidence="1">The sequence shown here is derived from an EMBL/GenBank/DDBJ whole genome shotgun (WGS) entry which is preliminary data.</text>
</comment>
<protein>
    <submittedName>
        <fullName evidence="1">Uncharacterized protein</fullName>
    </submittedName>
</protein>
<evidence type="ECO:0000313" key="1">
    <source>
        <dbReference type="EMBL" id="OGM19258.1"/>
    </source>
</evidence>
<evidence type="ECO:0000313" key="2">
    <source>
        <dbReference type="Proteomes" id="UP000178446"/>
    </source>
</evidence>
<organism evidence="1 2">
    <name type="scientific">Candidatus Woesebacteria bacterium RIFCSPHIGHO2_01_FULL_37_10</name>
    <dbReference type="NCBI Taxonomy" id="1802489"/>
    <lineage>
        <taxon>Bacteria</taxon>
        <taxon>Candidatus Woeseibacteriota</taxon>
    </lineage>
</organism>
<dbReference type="EMBL" id="MGGB01000018">
    <property type="protein sequence ID" value="OGM19258.1"/>
    <property type="molecule type" value="Genomic_DNA"/>
</dbReference>
<dbReference type="Proteomes" id="UP000178446">
    <property type="component" value="Unassembled WGS sequence"/>
</dbReference>
<gene>
    <name evidence="1" type="ORF">A2685_03250</name>
</gene>
<sequence length="86" mass="9493">MFNKDKEPRTSPILERLNKSNEFNLGKTLGRIAAGHIVLTAASVHARECEAGGRLSEATFIRNFAMRVFDEIINPAPPPEESTPKS</sequence>
<name>A0A1F7XXX9_9BACT</name>
<reference evidence="1 2" key="1">
    <citation type="journal article" date="2016" name="Nat. Commun.">
        <title>Thousands of microbial genomes shed light on interconnected biogeochemical processes in an aquifer system.</title>
        <authorList>
            <person name="Anantharaman K."/>
            <person name="Brown C.T."/>
            <person name="Hug L.A."/>
            <person name="Sharon I."/>
            <person name="Castelle C.J."/>
            <person name="Probst A.J."/>
            <person name="Thomas B.C."/>
            <person name="Singh A."/>
            <person name="Wilkins M.J."/>
            <person name="Karaoz U."/>
            <person name="Brodie E.L."/>
            <person name="Williams K.H."/>
            <person name="Hubbard S.S."/>
            <person name="Banfield J.F."/>
        </authorList>
    </citation>
    <scope>NUCLEOTIDE SEQUENCE [LARGE SCALE GENOMIC DNA]</scope>
</reference>
<proteinExistence type="predicted"/>
<dbReference type="AlphaFoldDB" id="A0A1F7XXX9"/>
<accession>A0A1F7XXX9</accession>